<protein>
    <submittedName>
        <fullName evidence="2">Uncharacterized protein</fullName>
    </submittedName>
</protein>
<dbReference type="Proteomes" id="UP000003160">
    <property type="component" value="Unassembled WGS sequence"/>
</dbReference>
<name>D1PX74_9BACT</name>
<organism evidence="2 3">
    <name type="scientific">Hallella bergensis DSM 17361</name>
    <dbReference type="NCBI Taxonomy" id="585502"/>
    <lineage>
        <taxon>Bacteria</taxon>
        <taxon>Pseudomonadati</taxon>
        <taxon>Bacteroidota</taxon>
        <taxon>Bacteroidia</taxon>
        <taxon>Bacteroidales</taxon>
        <taxon>Prevotellaceae</taxon>
        <taxon>Hallella</taxon>
    </lineage>
</organism>
<feature type="region of interest" description="Disordered" evidence="1">
    <location>
        <begin position="1"/>
        <end position="24"/>
    </location>
</feature>
<proteinExistence type="predicted"/>
<dbReference type="AlphaFoldDB" id="D1PX74"/>
<dbReference type="EMBL" id="ACKS01000067">
    <property type="protein sequence ID" value="EFA44034.1"/>
    <property type="molecule type" value="Genomic_DNA"/>
</dbReference>
<keyword evidence="3" id="KW-1185">Reference proteome</keyword>
<evidence type="ECO:0000313" key="2">
    <source>
        <dbReference type="EMBL" id="EFA44034.1"/>
    </source>
</evidence>
<gene>
    <name evidence="2" type="ORF">HMPREF0645_1559</name>
</gene>
<reference evidence="2 3" key="1">
    <citation type="submission" date="2009-10" db="EMBL/GenBank/DDBJ databases">
        <authorList>
            <person name="Qin X."/>
            <person name="Bachman B."/>
            <person name="Battles P."/>
            <person name="Bell A."/>
            <person name="Bess C."/>
            <person name="Bickham C."/>
            <person name="Chaboub L."/>
            <person name="Chen D."/>
            <person name="Coyle M."/>
            <person name="Deiros D.R."/>
            <person name="Dinh H."/>
            <person name="Forbes L."/>
            <person name="Fowler G."/>
            <person name="Francisco L."/>
            <person name="Fu Q."/>
            <person name="Gubbala S."/>
            <person name="Hale W."/>
            <person name="Han Y."/>
            <person name="Hemphill L."/>
            <person name="Highlander S.K."/>
            <person name="Hirani K."/>
            <person name="Hogues M."/>
            <person name="Jackson L."/>
            <person name="Jakkamsetti A."/>
            <person name="Javaid M."/>
            <person name="Jiang H."/>
            <person name="Korchina V."/>
            <person name="Kovar C."/>
            <person name="Lara F."/>
            <person name="Lee S."/>
            <person name="Mata R."/>
            <person name="Mathew T."/>
            <person name="Moen C."/>
            <person name="Morales K."/>
            <person name="Munidasa M."/>
            <person name="Nazareth L."/>
            <person name="Ngo R."/>
            <person name="Nguyen L."/>
            <person name="Okwuonu G."/>
            <person name="Ongeri F."/>
            <person name="Patil S."/>
            <person name="Petrosino J."/>
            <person name="Pham C."/>
            <person name="Pham P."/>
            <person name="Pu L.-L."/>
            <person name="Puazo M."/>
            <person name="Raj R."/>
            <person name="Reid J."/>
            <person name="Rouhana J."/>
            <person name="Saada N."/>
            <person name="Shang Y."/>
            <person name="Simmons D."/>
            <person name="Thornton R."/>
            <person name="Warren J."/>
            <person name="Weissenberger G."/>
            <person name="Zhang J."/>
            <person name="Zhang L."/>
            <person name="Zhou C."/>
            <person name="Zhu D."/>
            <person name="Muzny D."/>
            <person name="Worley K."/>
            <person name="Gibbs R."/>
        </authorList>
    </citation>
    <scope>NUCLEOTIDE SEQUENCE [LARGE SCALE GENOMIC DNA]</scope>
    <source>
        <strain evidence="2 3">DSM 17361</strain>
    </source>
</reference>
<dbReference type="HOGENOM" id="CLU_2956728_0_0_10"/>
<comment type="caution">
    <text evidence="2">The sequence shown here is derived from an EMBL/GenBank/DDBJ whole genome shotgun (WGS) entry which is preliminary data.</text>
</comment>
<sequence>MASRLSLSHKATTAQSRDLNAQTTVPKDKNRGIFDFFCSSESKLNEKRWRFFLWMQQTE</sequence>
<evidence type="ECO:0000256" key="1">
    <source>
        <dbReference type="SAM" id="MobiDB-lite"/>
    </source>
</evidence>
<evidence type="ECO:0000313" key="3">
    <source>
        <dbReference type="Proteomes" id="UP000003160"/>
    </source>
</evidence>
<accession>D1PX74</accession>